<dbReference type="EMBL" id="JBDIZK010000011">
    <property type="protein sequence ID" value="MEN3748936.1"/>
    <property type="molecule type" value="Genomic_DNA"/>
</dbReference>
<evidence type="ECO:0000256" key="6">
    <source>
        <dbReference type="ARBA" id="ARBA00047942"/>
    </source>
</evidence>
<dbReference type="InterPro" id="IPR002052">
    <property type="entry name" value="DNA_methylase_N6_adenine_CS"/>
</dbReference>
<dbReference type="PROSITE" id="PS00092">
    <property type="entry name" value="N6_MTASE"/>
    <property type="match status" value="1"/>
</dbReference>
<dbReference type="InterPro" id="IPR002941">
    <property type="entry name" value="DNA_methylase_N4/N6"/>
</dbReference>
<dbReference type="PIRSF" id="PIRSF015855">
    <property type="entry name" value="TypeIII_Mtase_mKpnI"/>
    <property type="match status" value="1"/>
</dbReference>
<evidence type="ECO:0000256" key="4">
    <source>
        <dbReference type="ARBA" id="ARBA00022679"/>
    </source>
</evidence>
<gene>
    <name evidence="8" type="ORF">TPR58_17305</name>
</gene>
<dbReference type="PRINTS" id="PR00506">
    <property type="entry name" value="D21N6MTFRASE"/>
</dbReference>
<evidence type="ECO:0000313" key="9">
    <source>
        <dbReference type="Proteomes" id="UP001427805"/>
    </source>
</evidence>
<evidence type="ECO:0000256" key="5">
    <source>
        <dbReference type="ARBA" id="ARBA00022691"/>
    </source>
</evidence>
<keyword evidence="4 8" id="KW-0808">Transferase</keyword>
<keyword evidence="3 8" id="KW-0489">Methyltransferase</keyword>
<comment type="catalytic activity">
    <reaction evidence="6">
        <text>a 2'-deoxyadenosine in DNA + S-adenosyl-L-methionine = an N(6)-methyl-2'-deoxyadenosine in DNA + S-adenosyl-L-homocysteine + H(+)</text>
        <dbReference type="Rhea" id="RHEA:15197"/>
        <dbReference type="Rhea" id="RHEA-COMP:12418"/>
        <dbReference type="Rhea" id="RHEA-COMP:12419"/>
        <dbReference type="ChEBI" id="CHEBI:15378"/>
        <dbReference type="ChEBI" id="CHEBI:57856"/>
        <dbReference type="ChEBI" id="CHEBI:59789"/>
        <dbReference type="ChEBI" id="CHEBI:90615"/>
        <dbReference type="ChEBI" id="CHEBI:90616"/>
        <dbReference type="EC" id="2.1.1.72"/>
    </reaction>
</comment>
<keyword evidence="5" id="KW-0949">S-adenosyl-L-methionine</keyword>
<evidence type="ECO:0000313" key="8">
    <source>
        <dbReference type="EMBL" id="MEN3748936.1"/>
    </source>
</evidence>
<dbReference type="RefSeq" id="WP_346247980.1">
    <property type="nucleotide sequence ID" value="NZ_JBDIZK010000011.1"/>
</dbReference>
<evidence type="ECO:0000256" key="3">
    <source>
        <dbReference type="ARBA" id="ARBA00022603"/>
    </source>
</evidence>
<accession>A0ABV0BDI4</accession>
<organism evidence="8 9">
    <name type="scientific">Sphingomonas rustica</name>
    <dbReference type="NCBI Taxonomy" id="3103142"/>
    <lineage>
        <taxon>Bacteria</taxon>
        <taxon>Pseudomonadati</taxon>
        <taxon>Pseudomonadota</taxon>
        <taxon>Alphaproteobacteria</taxon>
        <taxon>Sphingomonadales</taxon>
        <taxon>Sphingomonadaceae</taxon>
        <taxon>Sphingomonas</taxon>
    </lineage>
</organism>
<comment type="similarity">
    <text evidence="1">Belongs to the N(4)/N(6)-methyltransferase family.</text>
</comment>
<dbReference type="GO" id="GO:0008168">
    <property type="term" value="F:methyltransferase activity"/>
    <property type="evidence" value="ECO:0007669"/>
    <property type="project" value="UniProtKB-KW"/>
</dbReference>
<dbReference type="Gene3D" id="3.40.50.150">
    <property type="entry name" value="Vaccinia Virus protein VP39"/>
    <property type="match status" value="1"/>
</dbReference>
<protein>
    <recommendedName>
        <fullName evidence="2">site-specific DNA-methyltransferase (adenine-specific)</fullName>
        <ecNumber evidence="2">2.1.1.72</ecNumber>
    </recommendedName>
</protein>
<evidence type="ECO:0000256" key="2">
    <source>
        <dbReference type="ARBA" id="ARBA00011900"/>
    </source>
</evidence>
<evidence type="ECO:0000256" key="1">
    <source>
        <dbReference type="ARBA" id="ARBA00006594"/>
    </source>
</evidence>
<evidence type="ECO:0000259" key="7">
    <source>
        <dbReference type="Pfam" id="PF01555"/>
    </source>
</evidence>
<dbReference type="GO" id="GO:0032259">
    <property type="term" value="P:methylation"/>
    <property type="evidence" value="ECO:0007669"/>
    <property type="project" value="UniProtKB-KW"/>
</dbReference>
<dbReference type="Pfam" id="PF01555">
    <property type="entry name" value="N6_N4_Mtase"/>
    <property type="match status" value="1"/>
</dbReference>
<dbReference type="InterPro" id="IPR002295">
    <property type="entry name" value="N4/N6-MTase_EcoPI_Mod-like"/>
</dbReference>
<reference evidence="8 9" key="1">
    <citation type="submission" date="2024-05" db="EMBL/GenBank/DDBJ databases">
        <title>Sphingomonas sp. HF-S3 16S ribosomal RNA gene Genome sequencing and assembly.</title>
        <authorList>
            <person name="Lee H."/>
        </authorList>
    </citation>
    <scope>NUCLEOTIDE SEQUENCE [LARGE SCALE GENOMIC DNA]</scope>
    <source>
        <strain evidence="8 9">HF-S3</strain>
    </source>
</reference>
<dbReference type="SUPFAM" id="SSF53335">
    <property type="entry name" value="S-adenosyl-L-methionine-dependent methyltransferases"/>
    <property type="match status" value="1"/>
</dbReference>
<dbReference type="InterPro" id="IPR029063">
    <property type="entry name" value="SAM-dependent_MTases_sf"/>
</dbReference>
<proteinExistence type="inferred from homology"/>
<sequence length="651" mass="71928">MADETNPIPRITREDPAAHGGNVVGESIAALKALFPAIVTDGKVDFDVLRQLLGEAVEEGAERYGLSWKGKARARAFALTPSLGTLRPAKADSKDWDTTKNIVIEGDNLEVLKLLRKSYAGKVKIIYIDPPYNTGKDFVYPDNYTDSLANYEALTGQRGEDGARLTSNKESSGRFHTDWLNMMYPRLMMALELLREDGLIFVACNDSEQSNLQLLLDNVFGPDNFVSSIIWKKSYGGGAKVKRVVVHHEFVLCFARNKVAVPQIDLPPDPGALKYYKFQDDKYEFRGPYRLQPLATTSNDERENLRYAIPWKGEDIWPEKQWQWEKSRTMTALADERLVIEKRSDRWSVSYKQYLRDEEGVVRGSKPGSIMDGPYTQTGTAEIVDLMGDPKLFSFPKPVGVPAAFLNYAHPEQDFIAMDFFAGSGTTGHAVMAQNAADGGNRRYILVQLPEPLDPAKAEQKTAADFCDKLGKPRTIAELTKERLRRAGDKLKADRPDVQLDTGFRVYKLATSNLKRWQPGNDFAADLIDATSNILPGRSEDDLLVELLLKTGIDLALPGETRSIAGRVVHSLGGGALIVCLADVPAIEARALGDGIADWLNELAPPAPTTFFFKDSGFDAGGNRAAEARANLAATLRQRLGEEAIEKLGAI</sequence>
<keyword evidence="9" id="KW-1185">Reference proteome</keyword>
<dbReference type="Proteomes" id="UP001427805">
    <property type="component" value="Unassembled WGS sequence"/>
</dbReference>
<name>A0ABV0BDI4_9SPHN</name>
<comment type="caution">
    <text evidence="8">The sequence shown here is derived from an EMBL/GenBank/DDBJ whole genome shotgun (WGS) entry which is preliminary data.</text>
</comment>
<dbReference type="EC" id="2.1.1.72" evidence="2"/>
<feature type="domain" description="DNA methylase N-4/N-6" evidence="7">
    <location>
        <begin position="123"/>
        <end position="435"/>
    </location>
</feature>